<evidence type="ECO:0000313" key="2">
    <source>
        <dbReference type="EMBL" id="BBF89298.1"/>
    </source>
</evidence>
<name>A0A679BD92_9ORYZ</name>
<dbReference type="EMBL" id="AP018847">
    <property type="protein sequence ID" value="BBF89298.1"/>
    <property type="molecule type" value="Genomic_DNA"/>
</dbReference>
<evidence type="ECO:0000256" key="1">
    <source>
        <dbReference type="SAM" id="MobiDB-lite"/>
    </source>
</evidence>
<organism evidence="2">
    <name type="scientific">Oryza barthii</name>
    <dbReference type="NCBI Taxonomy" id="65489"/>
    <lineage>
        <taxon>Eukaryota</taxon>
        <taxon>Viridiplantae</taxon>
        <taxon>Streptophyta</taxon>
        <taxon>Embryophyta</taxon>
        <taxon>Tracheophyta</taxon>
        <taxon>Spermatophyta</taxon>
        <taxon>Magnoliopsida</taxon>
        <taxon>Liliopsida</taxon>
        <taxon>Poales</taxon>
        <taxon>Poaceae</taxon>
        <taxon>BOP clade</taxon>
        <taxon>Oryzoideae</taxon>
        <taxon>Oryzeae</taxon>
        <taxon>Oryzinae</taxon>
        <taxon>Oryza</taxon>
    </lineage>
</organism>
<dbReference type="AlphaFoldDB" id="A0A679BD92"/>
<feature type="region of interest" description="Disordered" evidence="1">
    <location>
        <begin position="59"/>
        <end position="79"/>
    </location>
</feature>
<protein>
    <submittedName>
        <fullName evidence="2">Uncharacterized protein</fullName>
    </submittedName>
</protein>
<reference evidence="2" key="1">
    <citation type="submission" date="2018-08" db="EMBL/GenBank/DDBJ databases">
        <title>Oryza barthii genomic DNA, chromosome 11, BAC clone:OBARTa0078P01.</title>
        <authorList>
            <person name="Wu J."/>
            <person name="Kanamori H."/>
        </authorList>
    </citation>
    <scope>NUCLEOTIDE SEQUENCE</scope>
    <source>
        <strain evidence="2">W1588</strain>
    </source>
</reference>
<proteinExistence type="predicted"/>
<accession>A0A679BD92</accession>
<gene>
    <name evidence="2" type="primary">OBARTa0078P01.19</name>
</gene>
<sequence>MESIYLIELPGLQFLFFPVRVFEPIGQMKNEFRKTKLDMEEEVKSKLISEILLAGNKPAARPGFQSSPTPPVPPSTATGLEPRLGTTFVPPLEREVQDTESAPAVFHTRDGRVLHVAGTEAIAFGDYHIPNVSYIPQLGLRTTLVSVQQLAGCGFFTLVSGGCCLLRHQGDGSLVGRPRLHQDDGLYHL</sequence>